<gene>
    <name evidence="2" type="ORF">CEPID_06325</name>
</gene>
<keyword evidence="3" id="KW-1185">Reference proteome</keyword>
<evidence type="ECO:0000313" key="2">
    <source>
        <dbReference type="EMBL" id="AKK03125.1"/>
    </source>
</evidence>
<accession>A0A0G3GRE3</accession>
<proteinExistence type="predicted"/>
<organism evidence="2 3">
    <name type="scientific">Corynebacterium epidermidicanis</name>
    <dbReference type="NCBI Taxonomy" id="1050174"/>
    <lineage>
        <taxon>Bacteria</taxon>
        <taxon>Bacillati</taxon>
        <taxon>Actinomycetota</taxon>
        <taxon>Actinomycetes</taxon>
        <taxon>Mycobacteriales</taxon>
        <taxon>Corynebacteriaceae</taxon>
        <taxon>Corynebacterium</taxon>
    </lineage>
</organism>
<name>A0A0G3GRE3_9CORY</name>
<evidence type="ECO:0000256" key="1">
    <source>
        <dbReference type="SAM" id="MobiDB-lite"/>
    </source>
</evidence>
<sequence length="167" mass="18487">MCHFPHGFCRGTNTLKIGNKRPCWARDGHCFQQHPGLSKEKCVSDAWFPQRCGPEASIYCCLGAVARSMSSLRCSRTTAVGFISLKNAALRSRTTPKRRHSTCAANPHGRRHADRTHSSLLNPTSMPRCRGNTQGARRWRLPVSADVPCTNFSKEIQPALVPKSKTG</sequence>
<protein>
    <submittedName>
        <fullName evidence="2">Uncharacterized protein</fullName>
    </submittedName>
</protein>
<reference evidence="2 3" key="1">
    <citation type="submission" date="2015-05" db="EMBL/GenBank/DDBJ databases">
        <title>Complete genome sequence of Corynebacterium epidermidicanis DSM 45586, isolated from the skin of a dog suffering from pruritus.</title>
        <authorList>
            <person name="Ruckert C."/>
            <person name="Albersmeier A."/>
            <person name="Winkler A."/>
            <person name="Tauch A."/>
        </authorList>
    </citation>
    <scope>NUCLEOTIDE SEQUENCE [LARGE SCALE GENOMIC DNA]</scope>
    <source>
        <strain evidence="2 3">DSM 45586</strain>
    </source>
</reference>
<dbReference type="AlphaFoldDB" id="A0A0G3GRE3"/>
<feature type="region of interest" description="Disordered" evidence="1">
    <location>
        <begin position="95"/>
        <end position="135"/>
    </location>
</feature>
<dbReference type="Proteomes" id="UP000035368">
    <property type="component" value="Chromosome"/>
</dbReference>
<evidence type="ECO:0000313" key="3">
    <source>
        <dbReference type="Proteomes" id="UP000035368"/>
    </source>
</evidence>
<dbReference type="KEGG" id="cei:CEPID_06325"/>
<dbReference type="EMBL" id="CP011541">
    <property type="protein sequence ID" value="AKK03125.1"/>
    <property type="molecule type" value="Genomic_DNA"/>
</dbReference>
<dbReference type="PATRIC" id="fig|1050174.4.peg.1278"/>
<feature type="compositionally biased region" description="Polar residues" evidence="1">
    <location>
        <begin position="118"/>
        <end position="135"/>
    </location>
</feature>